<protein>
    <submittedName>
        <fullName evidence="1">Uncharacterized protein</fullName>
    </submittedName>
</protein>
<accession>A0A426XGB8</accession>
<comment type="caution">
    <text evidence="1">The sequence shown here is derived from an EMBL/GenBank/DDBJ whole genome shotgun (WGS) entry which is preliminary data.</text>
</comment>
<organism evidence="1 2">
    <name type="scientific">Ensete ventricosum</name>
    <name type="common">Abyssinian banana</name>
    <name type="synonym">Musa ensete</name>
    <dbReference type="NCBI Taxonomy" id="4639"/>
    <lineage>
        <taxon>Eukaryota</taxon>
        <taxon>Viridiplantae</taxon>
        <taxon>Streptophyta</taxon>
        <taxon>Embryophyta</taxon>
        <taxon>Tracheophyta</taxon>
        <taxon>Spermatophyta</taxon>
        <taxon>Magnoliopsida</taxon>
        <taxon>Liliopsida</taxon>
        <taxon>Zingiberales</taxon>
        <taxon>Musaceae</taxon>
        <taxon>Ensete</taxon>
    </lineage>
</organism>
<evidence type="ECO:0000313" key="2">
    <source>
        <dbReference type="Proteomes" id="UP000287651"/>
    </source>
</evidence>
<evidence type="ECO:0000313" key="1">
    <source>
        <dbReference type="EMBL" id="RRT38537.1"/>
    </source>
</evidence>
<dbReference type="AlphaFoldDB" id="A0A426XGB8"/>
<dbReference type="Proteomes" id="UP000287651">
    <property type="component" value="Unassembled WGS sequence"/>
</dbReference>
<dbReference type="EMBL" id="AMZH03021111">
    <property type="protein sequence ID" value="RRT38537.1"/>
    <property type="molecule type" value="Genomic_DNA"/>
</dbReference>
<gene>
    <name evidence="1" type="ORF">B296_00058722</name>
</gene>
<reference evidence="1 2" key="1">
    <citation type="journal article" date="2014" name="Agronomy (Basel)">
        <title>A Draft Genome Sequence for Ensete ventricosum, the Drought-Tolerant Tree Against Hunger.</title>
        <authorList>
            <person name="Harrison J."/>
            <person name="Moore K.A."/>
            <person name="Paszkiewicz K."/>
            <person name="Jones T."/>
            <person name="Grant M."/>
            <person name="Ambacheew D."/>
            <person name="Muzemil S."/>
            <person name="Studholme D.J."/>
        </authorList>
    </citation>
    <scope>NUCLEOTIDE SEQUENCE [LARGE SCALE GENOMIC DNA]</scope>
</reference>
<name>A0A426XGB8_ENSVE</name>
<proteinExistence type="predicted"/>
<sequence>MAKPLVGAIRLPARVASRGKPFVGATTSLSGPLQWGGLRPRAHASKFVPTRKDHTYEHSRVYSGYGGGRKNNGNKGYGFFGDKRMIIPLKI</sequence>